<evidence type="ECO:0000256" key="1">
    <source>
        <dbReference type="ARBA" id="ARBA00038310"/>
    </source>
</evidence>
<dbReference type="AlphaFoldDB" id="A0A9D7TAL2"/>
<feature type="non-terminal residue" evidence="3">
    <location>
        <position position="219"/>
    </location>
</feature>
<dbReference type="InterPro" id="IPR006680">
    <property type="entry name" value="Amidohydro-rel"/>
</dbReference>
<feature type="domain" description="Amidohydrolase-related" evidence="2">
    <location>
        <begin position="8"/>
        <end position="217"/>
    </location>
</feature>
<protein>
    <submittedName>
        <fullName evidence="3">Amidohydrolase family protein</fullName>
    </submittedName>
</protein>
<dbReference type="PANTHER" id="PTHR43569:SF2">
    <property type="entry name" value="AMIDOHYDROLASE-RELATED DOMAIN-CONTAINING PROTEIN"/>
    <property type="match status" value="1"/>
</dbReference>
<gene>
    <name evidence="3" type="ORF">IPP00_17175</name>
</gene>
<dbReference type="EMBL" id="JADKGK010000029">
    <property type="protein sequence ID" value="MBL0005600.1"/>
    <property type="molecule type" value="Genomic_DNA"/>
</dbReference>
<comment type="caution">
    <text evidence="3">The sequence shown here is derived from an EMBL/GenBank/DDBJ whole genome shotgun (WGS) entry which is preliminary data.</text>
</comment>
<dbReference type="Proteomes" id="UP000886632">
    <property type="component" value="Unassembled WGS sequence"/>
</dbReference>
<dbReference type="GO" id="GO:0016787">
    <property type="term" value="F:hydrolase activity"/>
    <property type="evidence" value="ECO:0007669"/>
    <property type="project" value="InterPro"/>
</dbReference>
<accession>A0A9D7TAL2</accession>
<dbReference type="Pfam" id="PF04909">
    <property type="entry name" value="Amidohydro_2"/>
    <property type="match status" value="1"/>
</dbReference>
<organism evidence="3 4">
    <name type="scientific">Candidatus Phosphoribacter hodrii</name>
    <dbReference type="NCBI Taxonomy" id="2953743"/>
    <lineage>
        <taxon>Bacteria</taxon>
        <taxon>Bacillati</taxon>
        <taxon>Actinomycetota</taxon>
        <taxon>Actinomycetes</taxon>
        <taxon>Micrococcales</taxon>
        <taxon>Dermatophilaceae</taxon>
        <taxon>Candidatus Phosphoribacter</taxon>
    </lineage>
</organism>
<comment type="similarity">
    <text evidence="1">Belongs to the metallo-dependent hydrolases superfamily.</text>
</comment>
<dbReference type="Gene3D" id="3.20.20.140">
    <property type="entry name" value="Metal-dependent hydrolases"/>
    <property type="match status" value="1"/>
</dbReference>
<dbReference type="PANTHER" id="PTHR43569">
    <property type="entry name" value="AMIDOHYDROLASE"/>
    <property type="match status" value="1"/>
</dbReference>
<dbReference type="InterPro" id="IPR032466">
    <property type="entry name" value="Metal_Hydrolase"/>
</dbReference>
<reference evidence="3" key="1">
    <citation type="submission" date="2020-10" db="EMBL/GenBank/DDBJ databases">
        <title>Connecting structure to function with the recovery of over 1000 high-quality activated sludge metagenome-assembled genomes encoding full-length rRNA genes using long-read sequencing.</title>
        <authorList>
            <person name="Singleton C.M."/>
            <person name="Petriglieri F."/>
            <person name="Kristensen J.M."/>
            <person name="Kirkegaard R.H."/>
            <person name="Michaelsen T.Y."/>
            <person name="Andersen M.H."/>
            <person name="Karst S.M."/>
            <person name="Dueholm M.S."/>
            <person name="Nielsen P.H."/>
            <person name="Albertsen M."/>
        </authorList>
    </citation>
    <scope>NUCLEOTIDE SEQUENCE</scope>
    <source>
        <strain evidence="3">Ribe_18-Q3-R11-54_MAXAC.001</strain>
    </source>
</reference>
<evidence type="ECO:0000259" key="2">
    <source>
        <dbReference type="Pfam" id="PF04909"/>
    </source>
</evidence>
<evidence type="ECO:0000313" key="3">
    <source>
        <dbReference type="EMBL" id="MBL0005600.1"/>
    </source>
</evidence>
<sequence length="219" mass="23312">MSTLAPVVDAHHHLWEVGPDDMGWTREFPVLHRSFRLAELEPELAGQGIDATVLVQSLADLQETREMLALAAGSAVVAGVVGWVDLAAPDVAEQLAGLAEGPGGERLVGIRHLVQAEPDPRWLLLPEVLRGLQEVAAAGLAYDLLIRAHQLPVAVEVARALPHLRLVLNHGGQPAIAFGSLEPWASDIAALAEHPNVACKLSGLVTQADAGWTIDEIRP</sequence>
<dbReference type="InterPro" id="IPR052350">
    <property type="entry name" value="Metallo-dep_Lactonases"/>
</dbReference>
<proteinExistence type="inferred from homology"/>
<name>A0A9D7TAL2_9MICO</name>
<evidence type="ECO:0000313" key="4">
    <source>
        <dbReference type="Proteomes" id="UP000886632"/>
    </source>
</evidence>
<dbReference type="SUPFAM" id="SSF51556">
    <property type="entry name" value="Metallo-dependent hydrolases"/>
    <property type="match status" value="1"/>
</dbReference>